<feature type="compositionally biased region" description="Basic and acidic residues" evidence="1">
    <location>
        <begin position="8"/>
        <end position="26"/>
    </location>
</feature>
<accession>A0A117NRP5</accession>
<gene>
    <name evidence="2" type="ORF">ACN42_g1306</name>
</gene>
<dbReference type="AlphaFoldDB" id="A0A117NRP5"/>
<protein>
    <submittedName>
        <fullName evidence="2">Uncharacterized protein</fullName>
    </submittedName>
</protein>
<reference evidence="2 3" key="1">
    <citation type="submission" date="2015-10" db="EMBL/GenBank/DDBJ databases">
        <title>Genome sequencing of Penicillium freii.</title>
        <authorList>
            <person name="Nguyen H.D."/>
            <person name="Visagie C.M."/>
            <person name="Seifert K.A."/>
        </authorList>
    </citation>
    <scope>NUCLEOTIDE SEQUENCE [LARGE SCALE GENOMIC DNA]</scope>
    <source>
        <strain evidence="2 3">DAOM 242723</strain>
    </source>
</reference>
<sequence length="83" mass="9877">MKRKRKENKKEDPKVEKKQSGRERSYHATRCTTLKRTIIERRKEVEEEEGDKKEGKCERSRSLDPKGKRSKETCADLVRLTKT</sequence>
<evidence type="ECO:0000313" key="2">
    <source>
        <dbReference type="EMBL" id="KUM65753.1"/>
    </source>
</evidence>
<organism evidence="2 3">
    <name type="scientific">Penicillium freii</name>
    <dbReference type="NCBI Taxonomy" id="48697"/>
    <lineage>
        <taxon>Eukaryota</taxon>
        <taxon>Fungi</taxon>
        <taxon>Dikarya</taxon>
        <taxon>Ascomycota</taxon>
        <taxon>Pezizomycotina</taxon>
        <taxon>Eurotiomycetes</taxon>
        <taxon>Eurotiomycetidae</taxon>
        <taxon>Eurotiales</taxon>
        <taxon>Aspergillaceae</taxon>
        <taxon>Penicillium</taxon>
    </lineage>
</organism>
<evidence type="ECO:0000256" key="1">
    <source>
        <dbReference type="SAM" id="MobiDB-lite"/>
    </source>
</evidence>
<name>A0A117NRP5_PENFR</name>
<feature type="compositionally biased region" description="Basic and acidic residues" evidence="1">
    <location>
        <begin position="37"/>
        <end position="74"/>
    </location>
</feature>
<dbReference type="EMBL" id="LLXE01000020">
    <property type="protein sequence ID" value="KUM65753.1"/>
    <property type="molecule type" value="Genomic_DNA"/>
</dbReference>
<comment type="caution">
    <text evidence="2">The sequence shown here is derived from an EMBL/GenBank/DDBJ whole genome shotgun (WGS) entry which is preliminary data.</text>
</comment>
<keyword evidence="3" id="KW-1185">Reference proteome</keyword>
<feature type="region of interest" description="Disordered" evidence="1">
    <location>
        <begin position="1"/>
        <end position="83"/>
    </location>
</feature>
<evidence type="ECO:0000313" key="3">
    <source>
        <dbReference type="Proteomes" id="UP000055045"/>
    </source>
</evidence>
<dbReference type="Proteomes" id="UP000055045">
    <property type="component" value="Unassembled WGS sequence"/>
</dbReference>
<proteinExistence type="predicted"/>